<accession>A0A8S3W5U1</accession>
<dbReference type="EMBL" id="CAJQZP010000171">
    <property type="protein sequence ID" value="CAG4942627.1"/>
    <property type="molecule type" value="Genomic_DNA"/>
</dbReference>
<name>A0A8S3W5U1_PARAO</name>
<evidence type="ECO:0000256" key="1">
    <source>
        <dbReference type="SAM" id="MobiDB-lite"/>
    </source>
</evidence>
<proteinExistence type="predicted"/>
<evidence type="ECO:0000313" key="3">
    <source>
        <dbReference type="Proteomes" id="UP000691718"/>
    </source>
</evidence>
<sequence length="116" mass="13868">MSKIKSQNMQNIDSTRQREFLRTLENKIEATLTCAKLKLFKDVYYKCRLELEDLLPNEDESLYLIWASKTDEITKSKKCILKEEIPFQAMHGKAYNTKKEEEKSKQIEEKEFRVKQ</sequence>
<gene>
    <name evidence="2" type="ORF">PAPOLLO_LOCUS2480</name>
</gene>
<keyword evidence="3" id="KW-1185">Reference proteome</keyword>
<comment type="caution">
    <text evidence="2">The sequence shown here is derived from an EMBL/GenBank/DDBJ whole genome shotgun (WGS) entry which is preliminary data.</text>
</comment>
<reference evidence="2" key="1">
    <citation type="submission" date="2021-04" db="EMBL/GenBank/DDBJ databases">
        <authorList>
            <person name="Tunstrom K."/>
        </authorList>
    </citation>
    <scope>NUCLEOTIDE SEQUENCE</scope>
</reference>
<dbReference type="Proteomes" id="UP000691718">
    <property type="component" value="Unassembled WGS sequence"/>
</dbReference>
<evidence type="ECO:0000313" key="2">
    <source>
        <dbReference type="EMBL" id="CAG4942627.1"/>
    </source>
</evidence>
<protein>
    <submittedName>
        <fullName evidence="2">(apollo) hypothetical protein</fullName>
    </submittedName>
</protein>
<organism evidence="2 3">
    <name type="scientific">Parnassius apollo</name>
    <name type="common">Apollo butterfly</name>
    <name type="synonym">Papilio apollo</name>
    <dbReference type="NCBI Taxonomy" id="110799"/>
    <lineage>
        <taxon>Eukaryota</taxon>
        <taxon>Metazoa</taxon>
        <taxon>Ecdysozoa</taxon>
        <taxon>Arthropoda</taxon>
        <taxon>Hexapoda</taxon>
        <taxon>Insecta</taxon>
        <taxon>Pterygota</taxon>
        <taxon>Neoptera</taxon>
        <taxon>Endopterygota</taxon>
        <taxon>Lepidoptera</taxon>
        <taxon>Glossata</taxon>
        <taxon>Ditrysia</taxon>
        <taxon>Papilionoidea</taxon>
        <taxon>Papilionidae</taxon>
        <taxon>Parnassiinae</taxon>
        <taxon>Parnassini</taxon>
        <taxon>Parnassius</taxon>
        <taxon>Parnassius</taxon>
    </lineage>
</organism>
<dbReference type="AlphaFoldDB" id="A0A8S3W5U1"/>
<feature type="region of interest" description="Disordered" evidence="1">
    <location>
        <begin position="96"/>
        <end position="116"/>
    </location>
</feature>
<feature type="compositionally biased region" description="Basic and acidic residues" evidence="1">
    <location>
        <begin position="97"/>
        <end position="116"/>
    </location>
</feature>
<dbReference type="OrthoDB" id="71166at2759"/>